<keyword evidence="5" id="KW-1185">Reference proteome</keyword>
<gene>
    <name evidence="4" type="primary">Necator_chrV.g20876</name>
    <name evidence="4" type="ORF">RB195_016083</name>
</gene>
<name>A0ABR1E7H4_NECAM</name>
<dbReference type="Proteomes" id="UP001303046">
    <property type="component" value="Unassembled WGS sequence"/>
</dbReference>
<feature type="signal peptide" evidence="3">
    <location>
        <begin position="1"/>
        <end position="22"/>
    </location>
</feature>
<keyword evidence="2" id="KW-0472">Membrane</keyword>
<keyword evidence="2" id="KW-0812">Transmembrane</keyword>
<feature type="transmembrane region" description="Helical" evidence="2">
    <location>
        <begin position="181"/>
        <end position="200"/>
    </location>
</feature>
<evidence type="ECO:0000313" key="5">
    <source>
        <dbReference type="Proteomes" id="UP001303046"/>
    </source>
</evidence>
<reference evidence="4 5" key="1">
    <citation type="submission" date="2023-08" db="EMBL/GenBank/DDBJ databases">
        <title>A Necator americanus chromosomal reference genome.</title>
        <authorList>
            <person name="Ilik V."/>
            <person name="Petrzelkova K.J."/>
            <person name="Pardy F."/>
            <person name="Fuh T."/>
            <person name="Niatou-Singa F.S."/>
            <person name="Gouil Q."/>
            <person name="Baker L."/>
            <person name="Ritchie M.E."/>
            <person name="Jex A.R."/>
            <person name="Gazzola D."/>
            <person name="Li H."/>
            <person name="Toshio Fujiwara R."/>
            <person name="Zhan B."/>
            <person name="Aroian R.V."/>
            <person name="Pafco B."/>
            <person name="Schwarz E.M."/>
        </authorList>
    </citation>
    <scope>NUCLEOTIDE SEQUENCE [LARGE SCALE GENOMIC DNA]</scope>
    <source>
        <strain evidence="4 5">Aroian</strain>
        <tissue evidence="4">Whole animal</tissue>
    </source>
</reference>
<dbReference type="EMBL" id="JAVFWL010000005">
    <property type="protein sequence ID" value="KAK6758644.1"/>
    <property type="molecule type" value="Genomic_DNA"/>
</dbReference>
<feature type="region of interest" description="Disordered" evidence="1">
    <location>
        <begin position="118"/>
        <end position="179"/>
    </location>
</feature>
<feature type="compositionally biased region" description="Basic and acidic residues" evidence="1">
    <location>
        <begin position="155"/>
        <end position="175"/>
    </location>
</feature>
<comment type="caution">
    <text evidence="4">The sequence shown here is derived from an EMBL/GenBank/DDBJ whole genome shotgun (WGS) entry which is preliminary data.</text>
</comment>
<protein>
    <submittedName>
        <fullName evidence="4">Uncharacterized protein</fullName>
    </submittedName>
</protein>
<feature type="chain" id="PRO_5046539141" evidence="3">
    <location>
        <begin position="23"/>
        <end position="201"/>
    </location>
</feature>
<sequence length="201" mass="22849">MVRGCAILSQALLLYVVRDTWGLRCYVGALGQPKSRIVRGGKYCGVVFELPCEGKGFYDQFNADFEQPLCTPTEHALACYCNTNLCNMNISAIREIWKSSPDYSTEESYPECFQNPFPEDRSLQSTTTTTQRMTTTKEGKLGPLLPDMKKTRKPGTVEDHTKDAFKKDEGSEKGKNSGQIPRLHCSCFVIFYMYIVWLLYF</sequence>
<accession>A0ABR1E7H4</accession>
<evidence type="ECO:0000256" key="1">
    <source>
        <dbReference type="SAM" id="MobiDB-lite"/>
    </source>
</evidence>
<proteinExistence type="predicted"/>
<evidence type="ECO:0000256" key="3">
    <source>
        <dbReference type="SAM" id="SignalP"/>
    </source>
</evidence>
<organism evidence="4 5">
    <name type="scientific">Necator americanus</name>
    <name type="common">Human hookworm</name>
    <dbReference type="NCBI Taxonomy" id="51031"/>
    <lineage>
        <taxon>Eukaryota</taxon>
        <taxon>Metazoa</taxon>
        <taxon>Ecdysozoa</taxon>
        <taxon>Nematoda</taxon>
        <taxon>Chromadorea</taxon>
        <taxon>Rhabditida</taxon>
        <taxon>Rhabditina</taxon>
        <taxon>Rhabditomorpha</taxon>
        <taxon>Strongyloidea</taxon>
        <taxon>Ancylostomatidae</taxon>
        <taxon>Bunostominae</taxon>
        <taxon>Necator</taxon>
    </lineage>
</organism>
<evidence type="ECO:0000313" key="4">
    <source>
        <dbReference type="EMBL" id="KAK6758644.1"/>
    </source>
</evidence>
<evidence type="ECO:0000256" key="2">
    <source>
        <dbReference type="SAM" id="Phobius"/>
    </source>
</evidence>
<keyword evidence="2" id="KW-1133">Transmembrane helix</keyword>
<keyword evidence="3" id="KW-0732">Signal</keyword>